<proteinExistence type="predicted"/>
<organism evidence="1 2">
    <name type="scientific">Pseudomonas mandelii</name>
    <dbReference type="NCBI Taxonomy" id="75612"/>
    <lineage>
        <taxon>Bacteria</taxon>
        <taxon>Pseudomonadati</taxon>
        <taxon>Pseudomonadota</taxon>
        <taxon>Gammaproteobacteria</taxon>
        <taxon>Pseudomonadales</taxon>
        <taxon>Pseudomonadaceae</taxon>
        <taxon>Pseudomonas</taxon>
    </lineage>
</organism>
<name>A0ABY0W1I6_9PSED</name>
<dbReference type="Proteomes" id="UP000182476">
    <property type="component" value="Chromosome I"/>
</dbReference>
<accession>A0ABY0W1I6</accession>
<sequence>MGVDKKLSKNSSVDEILDAKRIGRDKRLFAFKGVADF</sequence>
<reference evidence="1 2" key="1">
    <citation type="submission" date="2016-10" db="EMBL/GenBank/DDBJ databases">
        <authorList>
            <person name="Varghese N."/>
            <person name="Submissions S."/>
        </authorList>
    </citation>
    <scope>NUCLEOTIDE SEQUENCE [LARGE SCALE GENOMIC DNA]</scope>
    <source>
        <strain evidence="1 2">LMG 21607</strain>
    </source>
</reference>
<protein>
    <submittedName>
        <fullName evidence="1">Uncharacterized protein</fullName>
    </submittedName>
</protein>
<dbReference type="EMBL" id="LT629796">
    <property type="protein sequence ID" value="SDU68013.1"/>
    <property type="molecule type" value="Genomic_DNA"/>
</dbReference>
<evidence type="ECO:0000313" key="2">
    <source>
        <dbReference type="Proteomes" id="UP000182476"/>
    </source>
</evidence>
<keyword evidence="2" id="KW-1185">Reference proteome</keyword>
<gene>
    <name evidence="1" type="ORF">SAMN04489801_5912</name>
</gene>
<evidence type="ECO:0000313" key="1">
    <source>
        <dbReference type="EMBL" id="SDU68013.1"/>
    </source>
</evidence>